<dbReference type="AlphaFoldDB" id="A0AAW0A6C5"/>
<evidence type="ECO:0000313" key="2">
    <source>
        <dbReference type="EMBL" id="KAK7001391.1"/>
    </source>
</evidence>
<keyword evidence="3" id="KW-1185">Reference proteome</keyword>
<dbReference type="EMBL" id="JAWWNJ010000083">
    <property type="protein sequence ID" value="KAK7001391.1"/>
    <property type="molecule type" value="Genomic_DNA"/>
</dbReference>
<sequence>MFVLRCRCTNGLGTLRQETPNIPRSVTYGYMAPFGRWEHGTGKYDTSAHFQKSDSCGLGASAITLASGEVLGVIGAQMKVIRISGRYDSANPPNLESSLPPTSAIPGSSPPPYRSITSGIDASVMHETSDARWTGIKALSSALVLPFLFKSTAALNFFVYHFTLFNQVSKLRYRYYRRTLTVLIVPFDLCLQWVAFKSSETSKLLPAMSSALSRGSRIDLYNESQVEFVEIGSISFRPSSFIRPGVVLLEVTLNWNWYKLSHRKPRFGPIPTLCRYESRGRNHASWPPAFSLFRLQRRNSAGFASDAEIMPLRSILFKFFTSNAETMLVSVQRPQPCLSTSSLLVSRLQRRNYASFVSGRIYVALGSRARAYTLEVIHTHLYQFGSSVNESLSS</sequence>
<feature type="region of interest" description="Disordered" evidence="1">
    <location>
        <begin position="92"/>
        <end position="111"/>
    </location>
</feature>
<name>A0AAW0A6C5_9AGAR</name>
<gene>
    <name evidence="2" type="ORF">R3P38DRAFT_3368298</name>
</gene>
<accession>A0AAW0A6C5</accession>
<proteinExistence type="predicted"/>
<dbReference type="Proteomes" id="UP001362999">
    <property type="component" value="Unassembled WGS sequence"/>
</dbReference>
<evidence type="ECO:0000313" key="3">
    <source>
        <dbReference type="Proteomes" id="UP001362999"/>
    </source>
</evidence>
<evidence type="ECO:0000256" key="1">
    <source>
        <dbReference type="SAM" id="MobiDB-lite"/>
    </source>
</evidence>
<feature type="compositionally biased region" description="Polar residues" evidence="1">
    <location>
        <begin position="92"/>
        <end position="101"/>
    </location>
</feature>
<comment type="caution">
    <text evidence="2">The sequence shown here is derived from an EMBL/GenBank/DDBJ whole genome shotgun (WGS) entry which is preliminary data.</text>
</comment>
<protein>
    <submittedName>
        <fullName evidence="2">Uncharacterized protein</fullName>
    </submittedName>
</protein>
<organism evidence="2 3">
    <name type="scientific">Favolaschia claudopus</name>
    <dbReference type="NCBI Taxonomy" id="2862362"/>
    <lineage>
        <taxon>Eukaryota</taxon>
        <taxon>Fungi</taxon>
        <taxon>Dikarya</taxon>
        <taxon>Basidiomycota</taxon>
        <taxon>Agaricomycotina</taxon>
        <taxon>Agaricomycetes</taxon>
        <taxon>Agaricomycetidae</taxon>
        <taxon>Agaricales</taxon>
        <taxon>Marasmiineae</taxon>
        <taxon>Mycenaceae</taxon>
        <taxon>Favolaschia</taxon>
    </lineage>
</organism>
<reference evidence="2 3" key="1">
    <citation type="journal article" date="2024" name="J Genomics">
        <title>Draft genome sequencing and assembly of Favolaschia claudopus CIRM-BRFM 2984 isolated from oak limbs.</title>
        <authorList>
            <person name="Navarro D."/>
            <person name="Drula E."/>
            <person name="Chaduli D."/>
            <person name="Cazenave R."/>
            <person name="Ahrendt S."/>
            <person name="Wang J."/>
            <person name="Lipzen A."/>
            <person name="Daum C."/>
            <person name="Barry K."/>
            <person name="Grigoriev I.V."/>
            <person name="Favel A."/>
            <person name="Rosso M.N."/>
            <person name="Martin F."/>
        </authorList>
    </citation>
    <scope>NUCLEOTIDE SEQUENCE [LARGE SCALE GENOMIC DNA]</scope>
    <source>
        <strain evidence="2 3">CIRM-BRFM 2984</strain>
    </source>
</reference>